<protein>
    <submittedName>
        <fullName evidence="2">Uncharacterized protein</fullName>
    </submittedName>
</protein>
<dbReference type="EMBL" id="GBRH01259275">
    <property type="protein sequence ID" value="JAD38620.1"/>
    <property type="molecule type" value="Transcribed_RNA"/>
</dbReference>
<feature type="region of interest" description="Disordered" evidence="1">
    <location>
        <begin position="35"/>
        <end position="64"/>
    </location>
</feature>
<reference evidence="2" key="2">
    <citation type="journal article" date="2015" name="Data Brief">
        <title>Shoot transcriptome of the giant reed, Arundo donax.</title>
        <authorList>
            <person name="Barrero R.A."/>
            <person name="Guerrero F.D."/>
            <person name="Moolhuijzen P."/>
            <person name="Goolsby J.A."/>
            <person name="Tidwell J."/>
            <person name="Bellgard S.E."/>
            <person name="Bellgard M.I."/>
        </authorList>
    </citation>
    <scope>NUCLEOTIDE SEQUENCE</scope>
    <source>
        <tissue evidence="2">Shoot tissue taken approximately 20 cm above the soil surface</tissue>
    </source>
</reference>
<dbReference type="AlphaFoldDB" id="A0A0A8ZPH1"/>
<evidence type="ECO:0000256" key="1">
    <source>
        <dbReference type="SAM" id="MobiDB-lite"/>
    </source>
</evidence>
<sequence>MQEKKLTGSSYELHVPLITELPLVILCSLRLSASSSGPADRALAPHSTHLPSCEPPPQLAAPPS</sequence>
<organism evidence="2">
    <name type="scientific">Arundo donax</name>
    <name type="common">Giant reed</name>
    <name type="synonym">Donax arundinaceus</name>
    <dbReference type="NCBI Taxonomy" id="35708"/>
    <lineage>
        <taxon>Eukaryota</taxon>
        <taxon>Viridiplantae</taxon>
        <taxon>Streptophyta</taxon>
        <taxon>Embryophyta</taxon>
        <taxon>Tracheophyta</taxon>
        <taxon>Spermatophyta</taxon>
        <taxon>Magnoliopsida</taxon>
        <taxon>Liliopsida</taxon>
        <taxon>Poales</taxon>
        <taxon>Poaceae</taxon>
        <taxon>PACMAD clade</taxon>
        <taxon>Arundinoideae</taxon>
        <taxon>Arundineae</taxon>
        <taxon>Arundo</taxon>
    </lineage>
</organism>
<feature type="compositionally biased region" description="Pro residues" evidence="1">
    <location>
        <begin position="53"/>
        <end position="64"/>
    </location>
</feature>
<reference evidence="2" key="1">
    <citation type="submission" date="2014-09" db="EMBL/GenBank/DDBJ databases">
        <authorList>
            <person name="Magalhaes I.L.F."/>
            <person name="Oliveira U."/>
            <person name="Santos F.R."/>
            <person name="Vidigal T.H.D.A."/>
            <person name="Brescovit A.D."/>
            <person name="Santos A.J."/>
        </authorList>
    </citation>
    <scope>NUCLEOTIDE SEQUENCE</scope>
    <source>
        <tissue evidence="2">Shoot tissue taken approximately 20 cm above the soil surface</tissue>
    </source>
</reference>
<proteinExistence type="predicted"/>
<accession>A0A0A8ZPH1</accession>
<evidence type="ECO:0000313" key="2">
    <source>
        <dbReference type="EMBL" id="JAD38620.1"/>
    </source>
</evidence>
<name>A0A0A8ZPH1_ARUDO</name>